<dbReference type="Proteomes" id="UP000001880">
    <property type="component" value="Chromosome"/>
</dbReference>
<dbReference type="OrthoDB" id="9805575at2"/>
<dbReference type="PROSITE" id="PS51891">
    <property type="entry name" value="CENP_V_GFA"/>
    <property type="match status" value="1"/>
</dbReference>
<dbReference type="InterPro" id="IPR006913">
    <property type="entry name" value="CENP-V/GFA"/>
</dbReference>
<gene>
    <name evidence="6" type="ordered locus">Hoch_6382</name>
</gene>
<evidence type="ECO:0000259" key="5">
    <source>
        <dbReference type="PROSITE" id="PS51891"/>
    </source>
</evidence>
<comment type="similarity">
    <text evidence="1">Belongs to the Gfa family.</text>
</comment>
<dbReference type="GO" id="GO:0016846">
    <property type="term" value="F:carbon-sulfur lyase activity"/>
    <property type="evidence" value="ECO:0007669"/>
    <property type="project" value="InterPro"/>
</dbReference>
<keyword evidence="7" id="KW-1185">Reference proteome</keyword>
<keyword evidence="2" id="KW-0479">Metal-binding</keyword>
<keyword evidence="4" id="KW-0456">Lyase</keyword>
<dbReference type="Gene3D" id="3.90.1590.10">
    <property type="entry name" value="glutathione-dependent formaldehyde- activating enzyme (gfa)"/>
    <property type="match status" value="1"/>
</dbReference>
<dbReference type="EMBL" id="CP001804">
    <property type="protein sequence ID" value="ACY18851.1"/>
    <property type="molecule type" value="Genomic_DNA"/>
</dbReference>
<dbReference type="SUPFAM" id="SSF51316">
    <property type="entry name" value="Mss4-like"/>
    <property type="match status" value="1"/>
</dbReference>
<evidence type="ECO:0000313" key="7">
    <source>
        <dbReference type="Proteomes" id="UP000001880"/>
    </source>
</evidence>
<dbReference type="PANTHER" id="PTHR33337:SF40">
    <property type="entry name" value="CENP-V_GFA DOMAIN-CONTAINING PROTEIN-RELATED"/>
    <property type="match status" value="1"/>
</dbReference>
<dbReference type="STRING" id="502025.Hoch_6382"/>
<dbReference type="RefSeq" id="WP_012831443.1">
    <property type="nucleotide sequence ID" value="NC_013440.1"/>
</dbReference>
<dbReference type="Pfam" id="PF04828">
    <property type="entry name" value="GFA"/>
    <property type="match status" value="1"/>
</dbReference>
<name>D0LP25_HALO1</name>
<evidence type="ECO:0000313" key="6">
    <source>
        <dbReference type="EMBL" id="ACY18851.1"/>
    </source>
</evidence>
<accession>D0LP25</accession>
<dbReference type="AlphaFoldDB" id="D0LP25"/>
<evidence type="ECO:0000256" key="3">
    <source>
        <dbReference type="ARBA" id="ARBA00022833"/>
    </source>
</evidence>
<keyword evidence="3" id="KW-0862">Zinc</keyword>
<proteinExistence type="inferred from homology"/>
<dbReference type="PANTHER" id="PTHR33337">
    <property type="entry name" value="GFA DOMAIN-CONTAINING PROTEIN"/>
    <property type="match status" value="1"/>
</dbReference>
<reference evidence="6 7" key="1">
    <citation type="journal article" date="2010" name="Stand. Genomic Sci.">
        <title>Complete genome sequence of Haliangium ochraceum type strain (SMP-2).</title>
        <authorList>
            <consortium name="US DOE Joint Genome Institute (JGI-PGF)"/>
            <person name="Ivanova N."/>
            <person name="Daum C."/>
            <person name="Lang E."/>
            <person name="Abt B."/>
            <person name="Kopitz M."/>
            <person name="Saunders E."/>
            <person name="Lapidus A."/>
            <person name="Lucas S."/>
            <person name="Glavina Del Rio T."/>
            <person name="Nolan M."/>
            <person name="Tice H."/>
            <person name="Copeland A."/>
            <person name="Cheng J.F."/>
            <person name="Chen F."/>
            <person name="Bruce D."/>
            <person name="Goodwin L."/>
            <person name="Pitluck S."/>
            <person name="Mavromatis K."/>
            <person name="Pati A."/>
            <person name="Mikhailova N."/>
            <person name="Chen A."/>
            <person name="Palaniappan K."/>
            <person name="Land M."/>
            <person name="Hauser L."/>
            <person name="Chang Y.J."/>
            <person name="Jeffries C.D."/>
            <person name="Detter J.C."/>
            <person name="Brettin T."/>
            <person name="Rohde M."/>
            <person name="Goker M."/>
            <person name="Bristow J."/>
            <person name="Markowitz V."/>
            <person name="Eisen J.A."/>
            <person name="Hugenholtz P."/>
            <person name="Kyrpides N.C."/>
            <person name="Klenk H.P."/>
        </authorList>
    </citation>
    <scope>NUCLEOTIDE SEQUENCE [LARGE SCALE GENOMIC DNA]</scope>
    <source>
        <strain evidence="7">DSM 14365 / CIP 107738 / JCM 11303 / AJ 13395 / SMP-2</strain>
    </source>
</reference>
<evidence type="ECO:0000256" key="1">
    <source>
        <dbReference type="ARBA" id="ARBA00005495"/>
    </source>
</evidence>
<protein>
    <submittedName>
        <fullName evidence="6">Glutathione-dependent formaldehyde-activating GFA</fullName>
    </submittedName>
</protein>
<dbReference type="eggNOG" id="COG3791">
    <property type="taxonomic scope" value="Bacteria"/>
</dbReference>
<dbReference type="KEGG" id="hoh:Hoch_6382"/>
<sequence length="150" mass="16718">MKGTGSSVKGHCRCEKIAFEVSSEPLITMACHCIGCQRMTSSAFSLSSLFPESAFLLTAGEPVIGGLHGSTRHFFCEYCMSWLFTRPEGMDGFVSVRAAMLDNARDYKPFIETYLDEKLEWAVTGAKHSFNKFPPQELFPTLLQEFAVRA</sequence>
<evidence type="ECO:0000256" key="4">
    <source>
        <dbReference type="ARBA" id="ARBA00023239"/>
    </source>
</evidence>
<dbReference type="HOGENOM" id="CLU_055491_6_3_7"/>
<organism evidence="6 7">
    <name type="scientific">Haliangium ochraceum (strain DSM 14365 / JCM 11303 / SMP-2)</name>
    <dbReference type="NCBI Taxonomy" id="502025"/>
    <lineage>
        <taxon>Bacteria</taxon>
        <taxon>Pseudomonadati</taxon>
        <taxon>Myxococcota</taxon>
        <taxon>Polyangia</taxon>
        <taxon>Haliangiales</taxon>
        <taxon>Kofleriaceae</taxon>
        <taxon>Haliangium</taxon>
    </lineage>
</organism>
<evidence type="ECO:0000256" key="2">
    <source>
        <dbReference type="ARBA" id="ARBA00022723"/>
    </source>
</evidence>
<feature type="domain" description="CENP-V/GFA" evidence="5">
    <location>
        <begin position="8"/>
        <end position="108"/>
    </location>
</feature>
<dbReference type="InterPro" id="IPR011057">
    <property type="entry name" value="Mss4-like_sf"/>
</dbReference>
<dbReference type="GO" id="GO:0046872">
    <property type="term" value="F:metal ion binding"/>
    <property type="evidence" value="ECO:0007669"/>
    <property type="project" value="UniProtKB-KW"/>
</dbReference>